<dbReference type="AlphaFoldDB" id="A0AAV0B6G3"/>
<gene>
    <name evidence="2" type="ORF">PPACK8108_LOCUS13349</name>
</gene>
<reference evidence="2" key="1">
    <citation type="submission" date="2022-06" db="EMBL/GenBank/DDBJ databases">
        <authorList>
            <consortium name="SYNGENTA / RWTH Aachen University"/>
        </authorList>
    </citation>
    <scope>NUCLEOTIDE SEQUENCE</scope>
</reference>
<comment type="caution">
    <text evidence="2">The sequence shown here is derived from an EMBL/GenBank/DDBJ whole genome shotgun (WGS) entry which is preliminary data.</text>
</comment>
<evidence type="ECO:0000313" key="3">
    <source>
        <dbReference type="Proteomes" id="UP001153365"/>
    </source>
</evidence>
<feature type="compositionally biased region" description="Basic residues" evidence="1">
    <location>
        <begin position="83"/>
        <end position="108"/>
    </location>
</feature>
<feature type="region of interest" description="Disordered" evidence="1">
    <location>
        <begin position="1"/>
        <end position="25"/>
    </location>
</feature>
<sequence>MRYGAAVVAGHDQGDWVNNGGSSGLHEQRRYLTRKSKTLLQGAKQFKATKKKEGRDFWERPLKEGERGAVKKKGTKEGEEERKKRKLNKERCMRSRCHKGQRKGRRGARFFPTARATAQAGTQVHTSTIRNF</sequence>
<evidence type="ECO:0000256" key="1">
    <source>
        <dbReference type="SAM" id="MobiDB-lite"/>
    </source>
</evidence>
<name>A0AAV0B6G3_PHAPC</name>
<proteinExistence type="predicted"/>
<protein>
    <submittedName>
        <fullName evidence="2">Uncharacterized protein</fullName>
    </submittedName>
</protein>
<dbReference type="EMBL" id="CALTRL010003304">
    <property type="protein sequence ID" value="CAH7680472.1"/>
    <property type="molecule type" value="Genomic_DNA"/>
</dbReference>
<feature type="region of interest" description="Disordered" evidence="1">
    <location>
        <begin position="45"/>
        <end position="111"/>
    </location>
</feature>
<accession>A0AAV0B6G3</accession>
<feature type="compositionally biased region" description="Basic and acidic residues" evidence="1">
    <location>
        <begin position="51"/>
        <end position="82"/>
    </location>
</feature>
<organism evidence="2 3">
    <name type="scientific">Phakopsora pachyrhizi</name>
    <name type="common">Asian soybean rust disease fungus</name>
    <dbReference type="NCBI Taxonomy" id="170000"/>
    <lineage>
        <taxon>Eukaryota</taxon>
        <taxon>Fungi</taxon>
        <taxon>Dikarya</taxon>
        <taxon>Basidiomycota</taxon>
        <taxon>Pucciniomycotina</taxon>
        <taxon>Pucciniomycetes</taxon>
        <taxon>Pucciniales</taxon>
        <taxon>Phakopsoraceae</taxon>
        <taxon>Phakopsora</taxon>
    </lineage>
</organism>
<evidence type="ECO:0000313" key="2">
    <source>
        <dbReference type="EMBL" id="CAH7680472.1"/>
    </source>
</evidence>
<dbReference type="Proteomes" id="UP001153365">
    <property type="component" value="Unassembled WGS sequence"/>
</dbReference>
<keyword evidence="3" id="KW-1185">Reference proteome</keyword>